<comment type="caution">
    <text evidence="2">The sequence shown here is derived from an EMBL/GenBank/DDBJ whole genome shotgun (WGS) entry which is preliminary data.</text>
</comment>
<reference evidence="2" key="1">
    <citation type="journal article" date="2021" name="Genome Biol. Evol.">
        <title>The assembled and annotated genome of the fairy-ring fungus Marasmius oreades.</title>
        <authorList>
            <person name="Hiltunen M."/>
            <person name="Ament-Velasquez S.L."/>
            <person name="Johannesson H."/>
        </authorList>
    </citation>
    <scope>NUCLEOTIDE SEQUENCE</scope>
    <source>
        <strain evidence="2">03SP1</strain>
    </source>
</reference>
<protein>
    <recommendedName>
        <fullName evidence="4">Ubiquitin-like protease family profile domain-containing protein</fullName>
    </recommendedName>
</protein>
<feature type="compositionally biased region" description="Basic and acidic residues" evidence="1">
    <location>
        <begin position="343"/>
        <end position="354"/>
    </location>
</feature>
<feature type="compositionally biased region" description="Low complexity" evidence="1">
    <location>
        <begin position="215"/>
        <end position="243"/>
    </location>
</feature>
<evidence type="ECO:0000313" key="3">
    <source>
        <dbReference type="Proteomes" id="UP001049176"/>
    </source>
</evidence>
<evidence type="ECO:0000313" key="2">
    <source>
        <dbReference type="EMBL" id="KAG7095149.1"/>
    </source>
</evidence>
<dbReference type="Gene3D" id="3.40.395.10">
    <property type="entry name" value="Adenoviral Proteinase, Chain A"/>
    <property type="match status" value="1"/>
</dbReference>
<dbReference type="OrthoDB" id="2979847at2759"/>
<evidence type="ECO:0000256" key="1">
    <source>
        <dbReference type="SAM" id="MobiDB-lite"/>
    </source>
</evidence>
<dbReference type="Proteomes" id="UP001049176">
    <property type="component" value="Chromosome 3"/>
</dbReference>
<dbReference type="KEGG" id="more:E1B28_005928"/>
<feature type="region of interest" description="Disordered" evidence="1">
    <location>
        <begin position="316"/>
        <end position="354"/>
    </location>
</feature>
<dbReference type="GeneID" id="66075004"/>
<keyword evidence="3" id="KW-1185">Reference proteome</keyword>
<name>A0A9P7UWA2_9AGAR</name>
<feature type="compositionally biased region" description="Polar residues" evidence="1">
    <location>
        <begin position="190"/>
        <end position="202"/>
    </location>
</feature>
<gene>
    <name evidence="2" type="ORF">E1B28_005928</name>
</gene>
<organism evidence="2 3">
    <name type="scientific">Marasmius oreades</name>
    <name type="common">fairy-ring Marasmius</name>
    <dbReference type="NCBI Taxonomy" id="181124"/>
    <lineage>
        <taxon>Eukaryota</taxon>
        <taxon>Fungi</taxon>
        <taxon>Dikarya</taxon>
        <taxon>Basidiomycota</taxon>
        <taxon>Agaricomycotina</taxon>
        <taxon>Agaricomycetes</taxon>
        <taxon>Agaricomycetidae</taxon>
        <taxon>Agaricales</taxon>
        <taxon>Marasmiineae</taxon>
        <taxon>Marasmiaceae</taxon>
        <taxon>Marasmius</taxon>
    </lineage>
</organism>
<dbReference type="InterPro" id="IPR038765">
    <property type="entry name" value="Papain-like_cys_pep_sf"/>
</dbReference>
<feature type="region of interest" description="Disordered" evidence="1">
    <location>
        <begin position="190"/>
        <end position="248"/>
    </location>
</feature>
<proteinExistence type="predicted"/>
<dbReference type="AlphaFoldDB" id="A0A9P7UWA2"/>
<dbReference type="RefSeq" id="XP_043011619.1">
    <property type="nucleotide sequence ID" value="XM_043150531.1"/>
</dbReference>
<accession>A0A9P7UWA2</accession>
<feature type="compositionally biased region" description="Basic residues" evidence="1">
    <location>
        <begin position="325"/>
        <end position="336"/>
    </location>
</feature>
<dbReference type="EMBL" id="CM032183">
    <property type="protein sequence ID" value="KAG7095149.1"/>
    <property type="molecule type" value="Genomic_DNA"/>
</dbReference>
<sequence>MQNELGLTASSDTLLVDSFHAQAVRSAYSTPDQYVNDKHEAWLRNQAQDLATGMRKCLATVANVSGYHWVGLVVDFRQQKFYYGCSLGRKMNQVLKDTYSWWVYQHMSRIFKWETMKSTVQRDGFSCGILAVNALGHHLNPAKYPLLDAKKVADERLNILLRVIERHQAKDFHNESLECQFPFRFPSESSPLNENIDNNNKPSCDDQDLPEFPFSVLPNSPPQSSNPLVHYSSESESNNDGNGSITGDEACKRKVVDTESNLDQSPKRSKAEGLLRYFKRETKEEHEDRLKREAEADNERFEAAMMKAERWKMRMEEEKREQNRLRKQKSRARKRKQEIVQGIRDEDGQLPKRQKTMDLHDITEAFDVAEESRPAWAIAEKIKSKTRKAAGRKLLENPVHEKRPARYVNWLTPFCWTQIKTVAKKTGMSPTEIV</sequence>
<evidence type="ECO:0008006" key="4">
    <source>
        <dbReference type="Google" id="ProtNLM"/>
    </source>
</evidence>
<dbReference type="SUPFAM" id="SSF54001">
    <property type="entry name" value="Cysteine proteinases"/>
    <property type="match status" value="1"/>
</dbReference>